<feature type="domain" description="Helicase ATP-binding" evidence="1">
    <location>
        <begin position="297"/>
        <end position="491"/>
    </location>
</feature>
<accession>A0A4R4ZM28</accession>
<reference evidence="2 3" key="1">
    <citation type="submission" date="2019-03" db="EMBL/GenBank/DDBJ databases">
        <title>Draft genome sequences of novel Actinobacteria.</title>
        <authorList>
            <person name="Sahin N."/>
            <person name="Ay H."/>
            <person name="Saygin H."/>
        </authorList>
    </citation>
    <scope>NUCLEOTIDE SEQUENCE [LARGE SCALE GENOMIC DNA]</scope>
    <source>
        <strain evidence="2 3">JCM 13523</strain>
    </source>
</reference>
<dbReference type="Gene3D" id="3.90.1570.50">
    <property type="match status" value="1"/>
</dbReference>
<keyword evidence="3" id="KW-1185">Reference proteome</keyword>
<gene>
    <name evidence="2" type="ORF">E1263_15990</name>
</gene>
<dbReference type="SMART" id="SM00487">
    <property type="entry name" value="DEXDc"/>
    <property type="match status" value="1"/>
</dbReference>
<dbReference type="Gene3D" id="3.40.50.300">
    <property type="entry name" value="P-loop containing nucleotide triphosphate hydrolases"/>
    <property type="match status" value="2"/>
</dbReference>
<dbReference type="OrthoDB" id="9758243at2"/>
<dbReference type="Proteomes" id="UP000295124">
    <property type="component" value="Unassembled WGS sequence"/>
</dbReference>
<evidence type="ECO:0000313" key="3">
    <source>
        <dbReference type="Proteomes" id="UP000295124"/>
    </source>
</evidence>
<dbReference type="GO" id="GO:0009035">
    <property type="term" value="F:type I site-specific deoxyribonuclease activity"/>
    <property type="evidence" value="ECO:0007669"/>
    <property type="project" value="UniProtKB-EC"/>
</dbReference>
<evidence type="ECO:0000259" key="1">
    <source>
        <dbReference type="PROSITE" id="PS51192"/>
    </source>
</evidence>
<dbReference type="Pfam" id="PF04313">
    <property type="entry name" value="HSDR_N"/>
    <property type="match status" value="1"/>
</dbReference>
<protein>
    <submittedName>
        <fullName evidence="2">Type I restriction endonuclease subunit R</fullName>
    </submittedName>
</protein>
<dbReference type="InterPro" id="IPR040980">
    <property type="entry name" value="SWI2_SNF2"/>
</dbReference>
<evidence type="ECO:0000313" key="2">
    <source>
        <dbReference type="EMBL" id="TDD59156.1"/>
    </source>
</evidence>
<dbReference type="SUPFAM" id="SSF52540">
    <property type="entry name" value="P-loop containing nucleoside triphosphate hydrolases"/>
    <property type="match status" value="1"/>
</dbReference>
<sequence>MSPGLLTELSFEVRVEEEMLAYGWQRAQGTFDAELGLDPGEMYRFIGATQIESWDRLIELYGGDQATAQRLFAQRVAAEVDSRGVLDVLRRGVRDRGVQIELAYFRPGHTLAVDALAEYRQNVLSLARQVRFSARDPKLSVDMALFVNGLPVATVELKNPNSGTNADDAIAQYRRRDPNELFFAKRALVYFAVDPDRAFVATRLTGKDTQFLPFNTGSNGPGASGAWGNPAALPDSYSVFYLWEQIWQRDNWLEILQRFMHIAAPEKNATKVNPHTAPRVFPRYHQWHAVQQMVEHARLHGSGHSYLVQHSAGSGKSNTISWLAHRLSNLFDVDNRAVFHKTIVITDRVVLDRQLQKTIYQFDHTPGVVKKIDMDSSQLAAALDDATSKIIISTLQMYPFVLQKIADLKLAGKRYAVIIDEAHSSQGGDAAFRLKQALGSNAVRQEDEDEVEYMTRVRGKQSNLSYFAFTATPKSPTLKLFGTFDEDRVNPRTGEQGMYVPFHIYSMRQAIEEGFILDVLANYLTYVTKWRLRNAAVEQVESRISNPEVDAKKARARLVRFAEQHPKSLEQKAKLIVDDFRDNVAGRMGGRAKAMVVTPSRQHAVDLYQAIRSYVQLRGYTDCGALVAFSGSLTDEKTQLEFTEAQLNGFAESRLPERFGYAKADDPHAAARGQDEYSLLVVAEKYQTGFDQPLLCGMYVDKPLTGVAAVQTLSRLNRIHPLKAQDDVRILDFVNDATTIQAAFADWFERTITEPTDPNLLYDKQREVMDYALLVVPEMEAFVRVLAGAGPSRIPEAAERKLHAELHNYLNPAIERFEALATDDEREGFRGALQGYVRAYSLIAQIVDWGDRDLERLYQYGRVLLVRLPGRPAAAVDIGDADLSHFRLEFTGRHNVSLAESGDRDVRGHAADGGSYVEPEVKPLSEVIGELNDRFGLDLGTSDEILVYQQVVNLVEDTGMQQIALMNDEARFGQVADDRLDNIVADNAERNTDFVKLYFDNNEFRRAIKQAARERAYRIITEPARDEALARLRAEMDRTTG</sequence>
<dbReference type="AlphaFoldDB" id="A0A4R4ZM28"/>
<dbReference type="GO" id="GO:0003677">
    <property type="term" value="F:DNA binding"/>
    <property type="evidence" value="ECO:0007669"/>
    <property type="project" value="UniProtKB-KW"/>
</dbReference>
<keyword evidence="2" id="KW-0540">Nuclease</keyword>
<dbReference type="Pfam" id="PF22679">
    <property type="entry name" value="T1R_D3-like"/>
    <property type="match status" value="1"/>
</dbReference>
<dbReference type="RefSeq" id="WP_132168104.1">
    <property type="nucleotide sequence ID" value="NZ_SMKX01000039.1"/>
</dbReference>
<name>A0A4R4ZM28_9ACTN</name>
<dbReference type="PROSITE" id="PS51192">
    <property type="entry name" value="HELICASE_ATP_BIND_1"/>
    <property type="match status" value="1"/>
</dbReference>
<dbReference type="PANTHER" id="PTHR42927:SF1">
    <property type="entry name" value="HELICASE SUPERFAMILY 1 AND 2 DOMAIN-CONTAINING PROTEIN"/>
    <property type="match status" value="1"/>
</dbReference>
<dbReference type="InterPro" id="IPR014001">
    <property type="entry name" value="Helicase_ATP-bd"/>
</dbReference>
<dbReference type="GO" id="GO:0009307">
    <property type="term" value="P:DNA restriction-modification system"/>
    <property type="evidence" value="ECO:0007669"/>
    <property type="project" value="UniProtKB-KW"/>
</dbReference>
<organism evidence="2 3">
    <name type="scientific">Kribbella antibiotica</name>
    <dbReference type="NCBI Taxonomy" id="190195"/>
    <lineage>
        <taxon>Bacteria</taxon>
        <taxon>Bacillati</taxon>
        <taxon>Actinomycetota</taxon>
        <taxon>Actinomycetes</taxon>
        <taxon>Propionibacteriales</taxon>
        <taxon>Kribbellaceae</taxon>
        <taxon>Kribbella</taxon>
    </lineage>
</organism>
<dbReference type="InterPro" id="IPR027417">
    <property type="entry name" value="P-loop_NTPase"/>
</dbReference>
<dbReference type="EMBL" id="SMKX01000039">
    <property type="protein sequence ID" value="TDD59156.1"/>
    <property type="molecule type" value="Genomic_DNA"/>
</dbReference>
<dbReference type="Pfam" id="PF18766">
    <property type="entry name" value="SWI2_SNF2"/>
    <property type="match status" value="1"/>
</dbReference>
<proteinExistence type="predicted"/>
<comment type="caution">
    <text evidence="2">The sequence shown here is derived from an EMBL/GenBank/DDBJ whole genome shotgun (WGS) entry which is preliminary data.</text>
</comment>
<keyword evidence="2" id="KW-0378">Hydrolase</keyword>
<dbReference type="InterPro" id="IPR007409">
    <property type="entry name" value="Restrct_endonuc_type1_HsdR_N"/>
</dbReference>
<dbReference type="GO" id="GO:0005524">
    <property type="term" value="F:ATP binding"/>
    <property type="evidence" value="ECO:0007669"/>
    <property type="project" value="UniProtKB-KW"/>
</dbReference>
<dbReference type="PANTHER" id="PTHR42927">
    <property type="entry name" value="HELICASE SUPERFAMILY 1 AND 2 DOMAIN-CONTAINING PROTEIN"/>
    <property type="match status" value="1"/>
</dbReference>
<dbReference type="InterPro" id="IPR055180">
    <property type="entry name" value="HsdR_RecA-like_helicase_dom_2"/>
</dbReference>
<keyword evidence="2" id="KW-0255">Endonuclease</keyword>